<protein>
    <submittedName>
        <fullName evidence="1">Fatty acid desaturase 6</fullName>
    </submittedName>
</protein>
<evidence type="ECO:0000313" key="1">
    <source>
        <dbReference type="EMBL" id="GFS34823.1"/>
    </source>
</evidence>
<keyword evidence="2" id="KW-1185">Reference proteome</keyword>
<comment type="caution">
    <text evidence="1">The sequence shown here is derived from an EMBL/GenBank/DDBJ whole genome shotgun (WGS) entry which is preliminary data.</text>
</comment>
<dbReference type="Proteomes" id="UP000585474">
    <property type="component" value="Unassembled WGS sequence"/>
</dbReference>
<name>A0A7J0DIF4_9ERIC</name>
<organism evidence="1 2">
    <name type="scientific">Actinidia rufa</name>
    <dbReference type="NCBI Taxonomy" id="165716"/>
    <lineage>
        <taxon>Eukaryota</taxon>
        <taxon>Viridiplantae</taxon>
        <taxon>Streptophyta</taxon>
        <taxon>Embryophyta</taxon>
        <taxon>Tracheophyta</taxon>
        <taxon>Spermatophyta</taxon>
        <taxon>Magnoliopsida</taxon>
        <taxon>eudicotyledons</taxon>
        <taxon>Gunneridae</taxon>
        <taxon>Pentapetalae</taxon>
        <taxon>asterids</taxon>
        <taxon>Ericales</taxon>
        <taxon>Actinidiaceae</taxon>
        <taxon>Actinidia</taxon>
    </lineage>
</organism>
<proteinExistence type="predicted"/>
<sequence>MIRWRRPPSCRYLARSAIHRAGAQCSYDQRQPPSELKPSLAPELSLFSKLGAITVLELECGQRPAAIPRGVQETEDFYTSNLTVGGSFPGNSSGWLDGRRIEATYASRRPAVSVPSIFSPLFLQTNYPTSGIFVHWLQPSILCFPSLVCHDGNFHIPHHISPRIPSYNLRAAHQSLGENWGKYLKEDTWNWLLMKTILTVCHVYSEEKNHVAFNEFPAKESYPITFLERVMPDYAWLHCCALMGGPLILS</sequence>
<evidence type="ECO:0000313" key="2">
    <source>
        <dbReference type="Proteomes" id="UP000585474"/>
    </source>
</evidence>
<gene>
    <name evidence="1" type="ORF">Acr_00g0036230</name>
</gene>
<dbReference type="AlphaFoldDB" id="A0A7J0DIF4"/>
<dbReference type="EMBL" id="BJWL01000217">
    <property type="protein sequence ID" value="GFS34823.1"/>
    <property type="molecule type" value="Genomic_DNA"/>
</dbReference>
<accession>A0A7J0DIF4</accession>
<dbReference type="OrthoDB" id="10260134at2759"/>
<reference evidence="2" key="1">
    <citation type="submission" date="2019-07" db="EMBL/GenBank/DDBJ databases">
        <title>De Novo Assembly of kiwifruit Actinidia rufa.</title>
        <authorList>
            <person name="Sugita-Konishi S."/>
            <person name="Sato K."/>
            <person name="Mori E."/>
            <person name="Abe Y."/>
            <person name="Kisaki G."/>
            <person name="Hamano K."/>
            <person name="Suezawa K."/>
            <person name="Otani M."/>
            <person name="Fukuda T."/>
            <person name="Manabe T."/>
            <person name="Gomi K."/>
            <person name="Tabuchi M."/>
            <person name="Akimitsu K."/>
            <person name="Kataoka I."/>
        </authorList>
    </citation>
    <scope>NUCLEOTIDE SEQUENCE [LARGE SCALE GENOMIC DNA]</scope>
    <source>
        <strain evidence="2">cv. Fuchu</strain>
    </source>
</reference>